<dbReference type="NCBIfam" id="TIGR00548">
    <property type="entry name" value="lolB"/>
    <property type="match status" value="1"/>
</dbReference>
<comment type="subunit">
    <text evidence="3 13">Monomer.</text>
</comment>
<keyword evidence="10 13" id="KW-0143">Chaperone</keyword>
<evidence type="ECO:0000256" key="13">
    <source>
        <dbReference type="HAMAP-Rule" id="MF_00233"/>
    </source>
</evidence>
<evidence type="ECO:0000256" key="9">
    <source>
        <dbReference type="ARBA" id="ARBA00023139"/>
    </source>
</evidence>
<evidence type="ECO:0000256" key="7">
    <source>
        <dbReference type="ARBA" id="ARBA00022927"/>
    </source>
</evidence>
<organism evidence="14 15">
    <name type="scientific">Azomonas agilis</name>
    <dbReference type="NCBI Taxonomy" id="116849"/>
    <lineage>
        <taxon>Bacteria</taxon>
        <taxon>Pseudomonadati</taxon>
        <taxon>Pseudomonadota</taxon>
        <taxon>Gammaproteobacteria</taxon>
        <taxon>Pseudomonadales</taxon>
        <taxon>Pseudomonadaceae</taxon>
        <taxon>Azomonas</taxon>
    </lineage>
</organism>
<dbReference type="AlphaFoldDB" id="A0A562IKE5"/>
<keyword evidence="7 13" id="KW-0653">Protein transport</keyword>
<comment type="caution">
    <text evidence="14">The sequence shown here is derived from an EMBL/GenBank/DDBJ whole genome shotgun (WGS) entry which is preliminary data.</text>
</comment>
<sequence length="205" mass="23199">MPLRHWLLISVLLWLTGCSLFVPKEQLEGAGNPELWQQHREQVSRIDSWQINGKVGIKAPQDSGSGTVFWVQRLDYFDLRLSGPLGRGAARLTGRPGAVLLEIAGEGRFDGNTPESVLEARLGWRLPVSHLLWWIRGLPVPNLPSQLKLNADSQLASLEQEGWSVVFSEYKTHQGYVLPERVKLEGQNLSVTFVIKEWQPRQLYP</sequence>
<name>A0A562IKE5_9GAMM</name>
<evidence type="ECO:0000256" key="8">
    <source>
        <dbReference type="ARBA" id="ARBA00023136"/>
    </source>
</evidence>
<evidence type="ECO:0000256" key="1">
    <source>
        <dbReference type="ARBA" id="ARBA00004459"/>
    </source>
</evidence>
<evidence type="ECO:0000256" key="5">
    <source>
        <dbReference type="ARBA" id="ARBA00022448"/>
    </source>
</evidence>
<keyword evidence="8 13" id="KW-0472">Membrane</keyword>
<keyword evidence="5 13" id="KW-0813">Transport</keyword>
<evidence type="ECO:0000256" key="4">
    <source>
        <dbReference type="ARBA" id="ARBA00016202"/>
    </source>
</evidence>
<dbReference type="HAMAP" id="MF_00233">
    <property type="entry name" value="LolB"/>
    <property type="match status" value="1"/>
</dbReference>
<evidence type="ECO:0000256" key="3">
    <source>
        <dbReference type="ARBA" id="ARBA00011245"/>
    </source>
</evidence>
<reference evidence="14 15" key="1">
    <citation type="submission" date="2019-07" db="EMBL/GenBank/DDBJ databases">
        <title>Genomic Encyclopedia of Type Strains, Phase I: the one thousand microbial genomes (KMG-I) project.</title>
        <authorList>
            <person name="Kyrpides N."/>
        </authorList>
    </citation>
    <scope>NUCLEOTIDE SEQUENCE [LARGE SCALE GENOMIC DNA]</scope>
    <source>
        <strain evidence="14 15">DSM 375</strain>
    </source>
</reference>
<proteinExistence type="inferred from homology"/>
<dbReference type="Pfam" id="PF03550">
    <property type="entry name" value="LolB"/>
    <property type="match status" value="1"/>
</dbReference>
<evidence type="ECO:0000256" key="2">
    <source>
        <dbReference type="ARBA" id="ARBA00009696"/>
    </source>
</evidence>
<keyword evidence="6 13" id="KW-0732">Signal</keyword>
<dbReference type="Gene3D" id="2.50.20.10">
    <property type="entry name" value="Lipoprotein localisation LolA/LolB/LppX"/>
    <property type="match status" value="1"/>
</dbReference>
<dbReference type="PROSITE" id="PS51257">
    <property type="entry name" value="PROKAR_LIPOPROTEIN"/>
    <property type="match status" value="1"/>
</dbReference>
<evidence type="ECO:0000256" key="6">
    <source>
        <dbReference type="ARBA" id="ARBA00022729"/>
    </source>
</evidence>
<dbReference type="OrthoDB" id="9797618at2"/>
<comment type="function">
    <text evidence="13">Plays a critical role in the incorporation of lipoproteins in the outer membrane after they are released by the LolA protein.</text>
</comment>
<protein>
    <recommendedName>
        <fullName evidence="4 13">Outer-membrane lipoprotein LolB</fullName>
    </recommendedName>
</protein>
<comment type="subcellular location">
    <subcellularLocation>
        <location evidence="1 13">Cell outer membrane</location>
        <topology evidence="1 13">Lipid-anchor</topology>
    </subcellularLocation>
</comment>
<evidence type="ECO:0000256" key="12">
    <source>
        <dbReference type="ARBA" id="ARBA00023288"/>
    </source>
</evidence>
<evidence type="ECO:0000313" key="15">
    <source>
        <dbReference type="Proteomes" id="UP000319627"/>
    </source>
</evidence>
<evidence type="ECO:0000256" key="11">
    <source>
        <dbReference type="ARBA" id="ARBA00023237"/>
    </source>
</evidence>
<dbReference type="InterPro" id="IPR004565">
    <property type="entry name" value="OM_lipoprot_LolB"/>
</dbReference>
<comment type="similarity">
    <text evidence="2 13">Belongs to the LolB family.</text>
</comment>
<keyword evidence="9 13" id="KW-0564">Palmitate</keyword>
<gene>
    <name evidence="13" type="primary">lolB</name>
    <name evidence="14" type="ORF">LX59_01694</name>
</gene>
<evidence type="ECO:0000256" key="10">
    <source>
        <dbReference type="ARBA" id="ARBA00023186"/>
    </source>
</evidence>
<dbReference type="InterPro" id="IPR029046">
    <property type="entry name" value="LolA/LolB/LppX"/>
</dbReference>
<dbReference type="GO" id="GO:0015031">
    <property type="term" value="P:protein transport"/>
    <property type="evidence" value="ECO:0007669"/>
    <property type="project" value="UniProtKB-KW"/>
</dbReference>
<dbReference type="RefSeq" id="WP_144571404.1">
    <property type="nucleotide sequence ID" value="NZ_VLKG01000005.1"/>
</dbReference>
<dbReference type="EMBL" id="VLKG01000005">
    <property type="protein sequence ID" value="TWH71410.1"/>
    <property type="molecule type" value="Genomic_DNA"/>
</dbReference>
<dbReference type="CDD" id="cd16326">
    <property type="entry name" value="LolB"/>
    <property type="match status" value="1"/>
</dbReference>
<dbReference type="Proteomes" id="UP000319627">
    <property type="component" value="Unassembled WGS sequence"/>
</dbReference>
<dbReference type="GO" id="GO:0009279">
    <property type="term" value="C:cell outer membrane"/>
    <property type="evidence" value="ECO:0007669"/>
    <property type="project" value="UniProtKB-SubCell"/>
</dbReference>
<evidence type="ECO:0000313" key="14">
    <source>
        <dbReference type="EMBL" id="TWH71410.1"/>
    </source>
</evidence>
<dbReference type="SUPFAM" id="SSF89392">
    <property type="entry name" value="Prokaryotic lipoproteins and lipoprotein localization factors"/>
    <property type="match status" value="1"/>
</dbReference>
<dbReference type="GO" id="GO:0044874">
    <property type="term" value="P:lipoprotein localization to outer membrane"/>
    <property type="evidence" value="ECO:0007669"/>
    <property type="project" value="UniProtKB-UniRule"/>
</dbReference>
<keyword evidence="11 13" id="KW-0998">Cell outer membrane</keyword>
<keyword evidence="15" id="KW-1185">Reference proteome</keyword>
<accession>A0A562IKE5</accession>
<keyword evidence="12 13" id="KW-0449">Lipoprotein</keyword>